<feature type="compositionally biased region" description="Basic and acidic residues" evidence="2">
    <location>
        <begin position="878"/>
        <end position="890"/>
    </location>
</feature>
<accession>A0A9P0AGR1</accession>
<feature type="region of interest" description="Disordered" evidence="2">
    <location>
        <begin position="745"/>
        <end position="843"/>
    </location>
</feature>
<feature type="compositionally biased region" description="Basic and acidic residues" evidence="2">
    <location>
        <begin position="222"/>
        <end position="233"/>
    </location>
</feature>
<feature type="compositionally biased region" description="Basic residues" evidence="2">
    <location>
        <begin position="189"/>
        <end position="200"/>
    </location>
</feature>
<feature type="region of interest" description="Disordered" evidence="2">
    <location>
        <begin position="376"/>
        <end position="463"/>
    </location>
</feature>
<evidence type="ECO:0000256" key="2">
    <source>
        <dbReference type="SAM" id="MobiDB-lite"/>
    </source>
</evidence>
<keyword evidence="5" id="KW-1185">Reference proteome</keyword>
<protein>
    <submittedName>
        <fullName evidence="4">Uncharacterized protein</fullName>
    </submittedName>
</protein>
<proteinExistence type="predicted"/>
<reference evidence="4" key="1">
    <citation type="submission" date="2021-12" db="EMBL/GenBank/DDBJ databases">
        <authorList>
            <person name="King R."/>
        </authorList>
    </citation>
    <scope>NUCLEOTIDE SEQUENCE</scope>
</reference>
<organism evidence="4 5">
    <name type="scientific">Bemisia tabaci</name>
    <name type="common">Sweetpotato whitefly</name>
    <name type="synonym">Aleurodes tabaci</name>
    <dbReference type="NCBI Taxonomy" id="7038"/>
    <lineage>
        <taxon>Eukaryota</taxon>
        <taxon>Metazoa</taxon>
        <taxon>Ecdysozoa</taxon>
        <taxon>Arthropoda</taxon>
        <taxon>Hexapoda</taxon>
        <taxon>Insecta</taxon>
        <taxon>Pterygota</taxon>
        <taxon>Neoptera</taxon>
        <taxon>Paraneoptera</taxon>
        <taxon>Hemiptera</taxon>
        <taxon>Sternorrhyncha</taxon>
        <taxon>Aleyrodoidea</taxon>
        <taxon>Aleyrodidae</taxon>
        <taxon>Aleyrodinae</taxon>
        <taxon>Bemisia</taxon>
    </lineage>
</organism>
<feature type="compositionally biased region" description="Basic and acidic residues" evidence="2">
    <location>
        <begin position="752"/>
        <end position="774"/>
    </location>
</feature>
<feature type="compositionally biased region" description="Polar residues" evidence="2">
    <location>
        <begin position="862"/>
        <end position="877"/>
    </location>
</feature>
<feature type="non-terminal residue" evidence="4">
    <location>
        <position position="2081"/>
    </location>
</feature>
<feature type="compositionally biased region" description="Polar residues" evidence="2">
    <location>
        <begin position="663"/>
        <end position="678"/>
    </location>
</feature>
<feature type="compositionally biased region" description="Basic and acidic residues" evidence="2">
    <location>
        <begin position="1171"/>
        <end position="1188"/>
    </location>
</feature>
<feature type="compositionally biased region" description="Low complexity" evidence="2">
    <location>
        <begin position="615"/>
        <end position="643"/>
    </location>
</feature>
<feature type="chain" id="PRO_5040282881" evidence="3">
    <location>
        <begin position="18"/>
        <end position="2081"/>
    </location>
</feature>
<feature type="compositionally biased region" description="Polar residues" evidence="2">
    <location>
        <begin position="576"/>
        <end position="589"/>
    </location>
</feature>
<evidence type="ECO:0000313" key="4">
    <source>
        <dbReference type="EMBL" id="CAH0390386.1"/>
    </source>
</evidence>
<keyword evidence="3" id="KW-0732">Signal</keyword>
<feature type="region of interest" description="Disordered" evidence="2">
    <location>
        <begin position="1171"/>
        <end position="1196"/>
    </location>
</feature>
<feature type="compositionally biased region" description="Low complexity" evidence="2">
    <location>
        <begin position="276"/>
        <end position="287"/>
    </location>
</feature>
<dbReference type="Proteomes" id="UP001152759">
    <property type="component" value="Chromosome 5"/>
</dbReference>
<feature type="compositionally biased region" description="Polar residues" evidence="2">
    <location>
        <begin position="1210"/>
        <end position="1235"/>
    </location>
</feature>
<feature type="compositionally biased region" description="Polar residues" evidence="2">
    <location>
        <begin position="1394"/>
        <end position="1419"/>
    </location>
</feature>
<feature type="region of interest" description="Disordered" evidence="2">
    <location>
        <begin position="1390"/>
        <end position="1419"/>
    </location>
</feature>
<feature type="region of interest" description="Disordered" evidence="2">
    <location>
        <begin position="1210"/>
        <end position="1261"/>
    </location>
</feature>
<feature type="compositionally biased region" description="Basic residues" evidence="2">
    <location>
        <begin position="312"/>
        <end position="325"/>
    </location>
</feature>
<evidence type="ECO:0000313" key="5">
    <source>
        <dbReference type="Proteomes" id="UP001152759"/>
    </source>
</evidence>
<name>A0A9P0AGR1_BEMTA</name>
<evidence type="ECO:0000256" key="3">
    <source>
        <dbReference type="SAM" id="SignalP"/>
    </source>
</evidence>
<feature type="signal peptide" evidence="3">
    <location>
        <begin position="1"/>
        <end position="17"/>
    </location>
</feature>
<feature type="compositionally biased region" description="Polar residues" evidence="2">
    <location>
        <begin position="1503"/>
        <end position="1514"/>
    </location>
</feature>
<feature type="region of interest" description="Disordered" evidence="2">
    <location>
        <begin position="189"/>
        <end position="255"/>
    </location>
</feature>
<feature type="compositionally biased region" description="Polar residues" evidence="2">
    <location>
        <begin position="805"/>
        <end position="834"/>
    </location>
</feature>
<feature type="region of interest" description="Disordered" evidence="2">
    <location>
        <begin position="273"/>
        <end position="344"/>
    </location>
</feature>
<feature type="coiled-coil region" evidence="1">
    <location>
        <begin position="127"/>
        <end position="189"/>
    </location>
</feature>
<feature type="region of interest" description="Disordered" evidence="2">
    <location>
        <begin position="607"/>
        <end position="678"/>
    </location>
</feature>
<feature type="compositionally biased region" description="Basic residues" evidence="2">
    <location>
        <begin position="1245"/>
        <end position="1254"/>
    </location>
</feature>
<feature type="region of interest" description="Disordered" evidence="2">
    <location>
        <begin position="557"/>
        <end position="589"/>
    </location>
</feature>
<feature type="region of interest" description="Disordered" evidence="2">
    <location>
        <begin position="1479"/>
        <end position="1555"/>
    </location>
</feature>
<feature type="compositionally biased region" description="Polar residues" evidence="2">
    <location>
        <begin position="1522"/>
        <end position="1555"/>
    </location>
</feature>
<keyword evidence="1" id="KW-0175">Coiled coil</keyword>
<feature type="region of interest" description="Disordered" evidence="2">
    <location>
        <begin position="858"/>
        <end position="890"/>
    </location>
</feature>
<sequence>VYVQVRLLCLCFRWAWSWFSSSSVFKRSPLFLKNVVACTSIMDKEVESYSGLGQETVEHKNMQIIEQYASFLTTSDEKYRKIHEKAFNLEIKRYGNDFIQQILTDNDHLRKSREKLLEICRPLAQQNMEYSKQLQDLKRQCENANQMCTAWQHAKDQMYLLYKDTQKELAEKSQKLDLVEKSLSQLKRLKGRRKSVKTKSTKTNEGSSDDFPNKDSNPQPESKSDLSEHEPRTLRNNSKRIGYAESSDNDATSDEELDLCEVISAWNIKKPDEAMPTVPISSPSKKPSSCEKKSVTSNSSALGPPTLGKNQAIKKMKKTRRKKISSVKEEESLPEPNLPLDCNEKSNSCDGSLCAEDVNFEADMDLNCDFSIASPELSPTKTDSPKSKFTTPFITSAISPEPSPEIKLPFKLPNPSPSKQMKEKTLSTRKVSSPPPVQRNLRPRKSRVTTKNSTSPEKVENKVIGTKLSSEVAKKTSKSKVYPEYETIFDDLYVSDSDSSVIHNSVALCQEPSDSPTMSTKESNVVAVDKPRDVERSSVCLLLTSTSRMSDCCDSSDIINSSDSENDDDISLENDVSTAPKSFESPNSSSLDVNLVRTLETRVKSSEEICPTTHSSTLSDSSDLMDSSEKLLSNATNSSTSSNEVLKHPVLPTEVTPAPTHPFSKSRTLSESSCETDQIQSEKMMLNPVNSSDPSTLAHPSSCTEVSFALMRPPSSSRTLSESSCETDDSNNKLKTKIAVHRKVRKCRKVTTKKDTQEKDEPVSPSTDKSEKLPPLEVPVNLSTTPESVSELIESKSMFDPPEVSSISDSDSAENNRAVTEGVSTPESDENQTGNDHEVEKNIEEILHFGHESMLKEGNVITPESSCENSETPIQSTDETKSTESEQVNLEKQHCKDSVVEAHPPPVAVENFTSELQLEKSEKEEITETCESSNGNAIINEASDEPLEQAKSPEPVFDGVIDATNSCKNDFPRPFLGDIHFGAQGMSAAPTPPDDTELSFIGSPDIVTPPVSPLRNYTVQMSPPLSPITGDSPLVAASTPSQTKKNSTQKPFNVKRIHMFSPRPDDMSDCEDMLIMDLDINNEDLVEASSVQVDAGTEIREADELMDDINSDEDDILNLVHEEFICRKLLSPLPLKEPPYKTSPVRPTKKTSEADEALEVNLVNKSKKCEATDVHLDNRSNKPVEKKPKTSRTTVKQRLASRLRNLHRISNSNLLLKRSSQSFQSTPGSKPNNLVQKHISEEPMHKRRKTRSSPRKTETIELANDAKCEDVSDNNDIQNCVSLEKVSKEHKIKKNGRSKADLSSNASSKLNNCIMNNSSKLKTQKEVIAASTTNVKPAVPTISIMECSNTEYSSEVSNSEITDQNNERRKEMKPSLRNIQIVESAFMDNHQQEKGSNVQQSISQEQISKHSSVCGTSSNQVDQISNAIMKSKSSIEIDHPESKSSCKTKNISTLNDKDACSLISDTKFMNLEHACPKTDFETSNPNEGKVRISRSSPRIAKSIGSTSVENCQGREQNHEFEQLTSTGEVSKGSSVGLNYSNQVDQSNPSHVKTDNSISNNYCNKLDSLNEITQATSTNFEIPPVFISENNRLNSEYSKNVTDFVATDKIPERPKVSASSVLENLKERIISDSEASSESYKSERNCLWTMFKFYKEDHCQKAVEVEDIKKVEKPLPYPNRYATQEKVEAMLWKLAEPSENWSTLASTCATQMKNFHEKLIVNSIVNCIATDETDFNEALEPQLTSMQQLLVLFCHRLTSSHHPTLIETLLKTIEWNLFICEDRTKEVGSTGKKTKAQKARLQAELQLQVQKVANLSAFFVLICKSSNNLRRCRAFIYDALYMSVNRAHLIIISVLSFWPRVLPLAKNSSECPVTMVMVYEIFSHKSCSQDDTFKVTELKNLLRLRYGYSDPIFAQITRESIIATLFSMLDRPGCVEAFVLLAKRGQWRWTASKLVFGFLFPILEDFRNKKIGETKAKTAIKIIGLVARAFPPGEAWLETKKILEYLEHLLLDSTLGGACFKEAIAVSVAQLHRSDPDITFSILSKWNPPDKKLSIEFLENVKSLFYGKALPDWYQNLSKICL</sequence>
<feature type="compositionally biased region" description="Polar residues" evidence="2">
    <location>
        <begin position="377"/>
        <end position="398"/>
    </location>
</feature>
<evidence type="ECO:0000256" key="1">
    <source>
        <dbReference type="SAM" id="Coils"/>
    </source>
</evidence>
<dbReference type="EMBL" id="OU963866">
    <property type="protein sequence ID" value="CAH0390386.1"/>
    <property type="molecule type" value="Genomic_DNA"/>
</dbReference>
<gene>
    <name evidence="4" type="ORF">BEMITA_LOCUS9114</name>
</gene>